<protein>
    <submittedName>
        <fullName evidence="2">Uncharacterized protein</fullName>
    </submittedName>
</protein>
<evidence type="ECO:0000313" key="3">
    <source>
        <dbReference type="Proteomes" id="UP001152300"/>
    </source>
</evidence>
<accession>A0A9X0ABT5</accession>
<dbReference type="OrthoDB" id="3554508at2759"/>
<keyword evidence="3" id="KW-1185">Reference proteome</keyword>
<feature type="compositionally biased region" description="Polar residues" evidence="1">
    <location>
        <begin position="179"/>
        <end position="195"/>
    </location>
</feature>
<name>A0A9X0ABT5_9HELO</name>
<reference evidence="2" key="1">
    <citation type="submission" date="2022-11" db="EMBL/GenBank/DDBJ databases">
        <title>Genome Resource of Sclerotinia nivalis Strain SnTB1, a Plant Pathogen Isolated from American Ginseng.</title>
        <authorList>
            <person name="Fan S."/>
        </authorList>
    </citation>
    <scope>NUCLEOTIDE SEQUENCE</scope>
    <source>
        <strain evidence="2">SnTB1</strain>
    </source>
</reference>
<comment type="caution">
    <text evidence="2">The sequence shown here is derived from an EMBL/GenBank/DDBJ whole genome shotgun (WGS) entry which is preliminary data.</text>
</comment>
<dbReference type="AlphaFoldDB" id="A0A9X0ABT5"/>
<sequence>MEADHKKFATNCPFVDVKYLMKSGHQFDMKQHQAQYRDYKMSEENDYNISLPSALSETRSVVTIEGWEDGRVPSETLADKEEAQELIKESREEIKKRRRQELQDNYDIEPFDPVADDLLESQVVHYEVLRRCGLVPVQANSKTGQQELDRSEDSEESRHAPRHGDFRSNLPLPQLLAPNKNSKPFRGQNNISTIGKSGAGVRSPPEETGNYQ</sequence>
<gene>
    <name evidence="2" type="ORF">OCU04_011577</name>
</gene>
<evidence type="ECO:0000256" key="1">
    <source>
        <dbReference type="SAM" id="MobiDB-lite"/>
    </source>
</evidence>
<dbReference type="EMBL" id="JAPEIS010000014">
    <property type="protein sequence ID" value="KAJ8059961.1"/>
    <property type="molecule type" value="Genomic_DNA"/>
</dbReference>
<feature type="compositionally biased region" description="Basic and acidic residues" evidence="1">
    <location>
        <begin position="147"/>
        <end position="166"/>
    </location>
</feature>
<organism evidence="2 3">
    <name type="scientific">Sclerotinia nivalis</name>
    <dbReference type="NCBI Taxonomy" id="352851"/>
    <lineage>
        <taxon>Eukaryota</taxon>
        <taxon>Fungi</taxon>
        <taxon>Dikarya</taxon>
        <taxon>Ascomycota</taxon>
        <taxon>Pezizomycotina</taxon>
        <taxon>Leotiomycetes</taxon>
        <taxon>Helotiales</taxon>
        <taxon>Sclerotiniaceae</taxon>
        <taxon>Sclerotinia</taxon>
    </lineage>
</organism>
<proteinExistence type="predicted"/>
<evidence type="ECO:0000313" key="2">
    <source>
        <dbReference type="EMBL" id="KAJ8059961.1"/>
    </source>
</evidence>
<dbReference type="Proteomes" id="UP001152300">
    <property type="component" value="Unassembled WGS sequence"/>
</dbReference>
<feature type="region of interest" description="Disordered" evidence="1">
    <location>
        <begin position="140"/>
        <end position="212"/>
    </location>
</feature>